<dbReference type="SUPFAM" id="SSF49899">
    <property type="entry name" value="Concanavalin A-like lectins/glucanases"/>
    <property type="match status" value="1"/>
</dbReference>
<name>A0A433D3C5_9FUNG</name>
<dbReference type="Gene3D" id="2.60.120.920">
    <property type="match status" value="1"/>
</dbReference>
<accession>A0A433D3C5</accession>
<gene>
    <name evidence="2" type="ORF">BC936DRAFT_148291</name>
</gene>
<evidence type="ECO:0000259" key="1">
    <source>
        <dbReference type="Pfam" id="PF00622"/>
    </source>
</evidence>
<dbReference type="AlphaFoldDB" id="A0A433D3C5"/>
<evidence type="ECO:0000313" key="2">
    <source>
        <dbReference type="EMBL" id="RUP45342.1"/>
    </source>
</evidence>
<sequence length="97" mass="10641">PPAPSAPQSTSLGGLFGATASPLPGAYVSRKPTSGRAVDHVLRAEDYITFHLNMKNRTCSLSINGKNHGIVFRNLPKMVYPAVILYPNSKYRYQPRL</sequence>
<dbReference type="EMBL" id="RBNI01007440">
    <property type="protein sequence ID" value="RUP45342.1"/>
    <property type="molecule type" value="Genomic_DNA"/>
</dbReference>
<dbReference type="OrthoDB" id="6359816at2759"/>
<dbReference type="Proteomes" id="UP000268093">
    <property type="component" value="Unassembled WGS sequence"/>
</dbReference>
<dbReference type="InterPro" id="IPR013320">
    <property type="entry name" value="ConA-like_dom_sf"/>
</dbReference>
<dbReference type="InterPro" id="IPR003877">
    <property type="entry name" value="SPRY_dom"/>
</dbReference>
<dbReference type="Pfam" id="PF00622">
    <property type="entry name" value="SPRY"/>
    <property type="match status" value="1"/>
</dbReference>
<organism evidence="2 3">
    <name type="scientific">Jimgerdemannia flammicorona</name>
    <dbReference type="NCBI Taxonomy" id="994334"/>
    <lineage>
        <taxon>Eukaryota</taxon>
        <taxon>Fungi</taxon>
        <taxon>Fungi incertae sedis</taxon>
        <taxon>Mucoromycota</taxon>
        <taxon>Mucoromycotina</taxon>
        <taxon>Endogonomycetes</taxon>
        <taxon>Endogonales</taxon>
        <taxon>Endogonaceae</taxon>
        <taxon>Jimgerdemannia</taxon>
    </lineage>
</organism>
<reference evidence="2 3" key="1">
    <citation type="journal article" date="2018" name="New Phytol.">
        <title>Phylogenomics of Endogonaceae and evolution of mycorrhizas within Mucoromycota.</title>
        <authorList>
            <person name="Chang Y."/>
            <person name="Desiro A."/>
            <person name="Na H."/>
            <person name="Sandor L."/>
            <person name="Lipzen A."/>
            <person name="Clum A."/>
            <person name="Barry K."/>
            <person name="Grigoriev I.V."/>
            <person name="Martin F.M."/>
            <person name="Stajich J.E."/>
            <person name="Smith M.E."/>
            <person name="Bonito G."/>
            <person name="Spatafora J.W."/>
        </authorList>
    </citation>
    <scope>NUCLEOTIDE SEQUENCE [LARGE SCALE GENOMIC DNA]</scope>
    <source>
        <strain evidence="2 3">GMNB39</strain>
    </source>
</reference>
<feature type="non-terminal residue" evidence="2">
    <location>
        <position position="1"/>
    </location>
</feature>
<dbReference type="InterPro" id="IPR043136">
    <property type="entry name" value="B30.2/SPRY_sf"/>
</dbReference>
<evidence type="ECO:0000313" key="3">
    <source>
        <dbReference type="Proteomes" id="UP000268093"/>
    </source>
</evidence>
<proteinExistence type="predicted"/>
<feature type="domain" description="SPRY" evidence="1">
    <location>
        <begin position="34"/>
        <end position="92"/>
    </location>
</feature>
<keyword evidence="3" id="KW-1185">Reference proteome</keyword>
<comment type="caution">
    <text evidence="2">The sequence shown here is derived from an EMBL/GenBank/DDBJ whole genome shotgun (WGS) entry which is preliminary data.</text>
</comment>
<protein>
    <recommendedName>
        <fullName evidence="1">SPRY domain-containing protein</fullName>
    </recommendedName>
</protein>